<accession>A0AA40K1I3</accession>
<dbReference type="PANTHER" id="PTHR10039">
    <property type="entry name" value="AMELOGENIN"/>
    <property type="match status" value="1"/>
</dbReference>
<dbReference type="InterPro" id="IPR056884">
    <property type="entry name" value="NPHP3-like_N"/>
</dbReference>
<protein>
    <recommendedName>
        <fullName evidence="3">Nephrocystin 3-like N-terminal domain-containing protein</fullName>
    </recommendedName>
</protein>
<proteinExistence type="predicted"/>
<reference evidence="4" key="1">
    <citation type="submission" date="2023-06" db="EMBL/GenBank/DDBJ databases">
        <title>Genome-scale phylogeny and comparative genomics of the fungal order Sordariales.</title>
        <authorList>
            <consortium name="Lawrence Berkeley National Laboratory"/>
            <person name="Hensen N."/>
            <person name="Bonometti L."/>
            <person name="Westerberg I."/>
            <person name="Brannstrom I.O."/>
            <person name="Guillou S."/>
            <person name="Cros-Aarteil S."/>
            <person name="Calhoun S."/>
            <person name="Haridas S."/>
            <person name="Kuo A."/>
            <person name="Mondo S."/>
            <person name="Pangilinan J."/>
            <person name="Riley R."/>
            <person name="Labutti K."/>
            <person name="Andreopoulos B."/>
            <person name="Lipzen A."/>
            <person name="Chen C."/>
            <person name="Yanf M."/>
            <person name="Daum C."/>
            <person name="Ng V."/>
            <person name="Clum A."/>
            <person name="Steindorff A."/>
            <person name="Ohm R."/>
            <person name="Martin F."/>
            <person name="Silar P."/>
            <person name="Natvig D."/>
            <person name="Lalanne C."/>
            <person name="Gautier V."/>
            <person name="Ament-Velasquez S.L."/>
            <person name="Kruys A."/>
            <person name="Hutchinson M.I."/>
            <person name="Powell A.J."/>
            <person name="Barry K."/>
            <person name="Miller A.N."/>
            <person name="Grigoriev I.V."/>
            <person name="Debuchy R."/>
            <person name="Gladieux P."/>
            <person name="Thoren M.H."/>
            <person name="Johannesson H."/>
        </authorList>
    </citation>
    <scope>NUCLEOTIDE SEQUENCE</scope>
    <source>
        <strain evidence="4">CBS 540.89</strain>
    </source>
</reference>
<keyword evidence="1" id="KW-0677">Repeat</keyword>
<evidence type="ECO:0000256" key="2">
    <source>
        <dbReference type="SAM" id="MobiDB-lite"/>
    </source>
</evidence>
<dbReference type="Pfam" id="PF24883">
    <property type="entry name" value="NPHP3_N"/>
    <property type="match status" value="1"/>
</dbReference>
<evidence type="ECO:0000256" key="1">
    <source>
        <dbReference type="ARBA" id="ARBA00022737"/>
    </source>
</evidence>
<evidence type="ECO:0000259" key="3">
    <source>
        <dbReference type="Pfam" id="PF24883"/>
    </source>
</evidence>
<sequence>MSGLEPLAALSFVCNVFQVISFTGEFYAGCRKIFDGERPGSNLSDRVKRLIDVCDVIEAAASSAPRPLTQNDRQLEDIVEDCRRSAQEVKQLVDEFSTVAALTGRWKMFKSVKLWTKFRFKFQRELDEREKKLEMHQRALETQLQLDNLLKTKAIGVREQDDFDALDSRLRGFIDAYANGQTHMDELDRSMRQHITAVTTKLTAITVDGFKNQEKQIAEETARLNATFAHEAEIQRQRHADSVDEAKYQKFLNSLKYNSMNQRRNQIAPASAKTFSWIFGDSECYSDNSGDIGLDDSDLDGLDNLGDFDDEDGDDDEGKRGIRVHKNAADDHHNYDKDDRDDADGKNFEYEDITAEPFFRSCLSSVALRNEASGRFKRWLRSPNEPIFWISGKAGSGKSTLMKFLATHRQTKNHLSASRRHVLILSHFIWAAGQQMERRIKGVLCSLLYQLLDACKDIAEKVLAQSQTVTKKESDSDWNEQELKKVLFFVLRQCDKLNRAVCVFLDGLDEIDFSHSEGQDRLLKLLDELQCIPSLKLCVASRAEPAIVKRLSCSPALKIHELTALDIWGLVAEQVEEKLMDLPSPDGYSLILRMCEMADGVFLWVVLAVQSLQRGLECGDAIWDLWERLSVLPKDIMGLYQSMWDRLRDDKPLYQNEAANYFNLVLSYPKLDDDYPLQLGEVYLASNVELTDRFRRGSLSLAEMRKLVNKECETLTDRIPFCTGGLLEVVPQGGPTLFACNHSIRLIHRSAKDFLEETEEGRKLRGSNGPSESQRITNLATAILMLYLCGFPNSYRFRRCIAPYSYLAFIGEVYDAKKITKNEMFDIASLVKHIYELYPLHVNLVFGESKLNLDHKCYRFWKMAPCFDFLSTASWCGLFDVVKREMERLQHDGQVSVGYKTYLLAAVLGGSWLVDVDEEDSEDDDDYYEVMDPHDSAANPPSPKNRETLTNLLLDGKIDPESRFCMFSWDPIYDCPIAVPITLLECAMVGVVYGQQRRRAKEVAETIAPVLDRILEIGVEMSGSARFCIFKDLDVRAGWAHGFNFQLRGAILYIETNVGMALHLIEGSCEDRRIGIDT</sequence>
<dbReference type="InterPro" id="IPR027417">
    <property type="entry name" value="P-loop_NTPase"/>
</dbReference>
<dbReference type="Gene3D" id="3.40.50.300">
    <property type="entry name" value="P-loop containing nucleotide triphosphate hydrolases"/>
    <property type="match status" value="1"/>
</dbReference>
<feature type="compositionally biased region" description="Basic and acidic residues" evidence="2">
    <location>
        <begin position="327"/>
        <end position="343"/>
    </location>
</feature>
<evidence type="ECO:0000313" key="5">
    <source>
        <dbReference type="Proteomes" id="UP001172159"/>
    </source>
</evidence>
<dbReference type="EMBL" id="JAUKTV010000003">
    <property type="protein sequence ID" value="KAK0742483.1"/>
    <property type="molecule type" value="Genomic_DNA"/>
</dbReference>
<dbReference type="AlphaFoldDB" id="A0AA40K1I3"/>
<dbReference type="Proteomes" id="UP001172159">
    <property type="component" value="Unassembled WGS sequence"/>
</dbReference>
<feature type="region of interest" description="Disordered" evidence="2">
    <location>
        <begin position="923"/>
        <end position="945"/>
    </location>
</feature>
<dbReference type="SUPFAM" id="SSF52540">
    <property type="entry name" value="P-loop containing nucleoside triphosphate hydrolases"/>
    <property type="match status" value="1"/>
</dbReference>
<feature type="compositionally biased region" description="Acidic residues" evidence="2">
    <location>
        <begin position="303"/>
        <end position="316"/>
    </location>
</feature>
<feature type="domain" description="Nephrocystin 3-like N-terminal" evidence="3">
    <location>
        <begin position="375"/>
        <end position="542"/>
    </location>
</feature>
<feature type="region of interest" description="Disordered" evidence="2">
    <location>
        <begin position="303"/>
        <end position="343"/>
    </location>
</feature>
<name>A0AA40K1I3_9PEZI</name>
<comment type="caution">
    <text evidence="4">The sequence shown here is derived from an EMBL/GenBank/DDBJ whole genome shotgun (WGS) entry which is preliminary data.</text>
</comment>
<evidence type="ECO:0000313" key="4">
    <source>
        <dbReference type="EMBL" id="KAK0742483.1"/>
    </source>
</evidence>
<keyword evidence="5" id="KW-1185">Reference proteome</keyword>
<organism evidence="4 5">
    <name type="scientific">Apiosordaria backusii</name>
    <dbReference type="NCBI Taxonomy" id="314023"/>
    <lineage>
        <taxon>Eukaryota</taxon>
        <taxon>Fungi</taxon>
        <taxon>Dikarya</taxon>
        <taxon>Ascomycota</taxon>
        <taxon>Pezizomycotina</taxon>
        <taxon>Sordariomycetes</taxon>
        <taxon>Sordariomycetidae</taxon>
        <taxon>Sordariales</taxon>
        <taxon>Lasiosphaeriaceae</taxon>
        <taxon>Apiosordaria</taxon>
    </lineage>
</organism>
<gene>
    <name evidence="4" type="ORF">B0T21DRAFT_131524</name>
</gene>
<dbReference type="PANTHER" id="PTHR10039:SF5">
    <property type="entry name" value="NACHT DOMAIN-CONTAINING PROTEIN"/>
    <property type="match status" value="1"/>
</dbReference>